<dbReference type="PANTHER" id="PTHR31928">
    <property type="entry name" value="EXPRESSED PROTEIN"/>
    <property type="match status" value="1"/>
</dbReference>
<reference evidence="5" key="1">
    <citation type="submission" date="2025-08" db="UniProtKB">
        <authorList>
            <consortium name="RefSeq"/>
        </authorList>
    </citation>
    <scope>IDENTIFICATION</scope>
    <source>
        <tissue evidence="5">Leaf</tissue>
    </source>
</reference>
<dbReference type="KEGG" id="rarg:115735764"/>
<feature type="domain" description="DUF936" evidence="2">
    <location>
        <begin position="4"/>
        <end position="119"/>
    </location>
</feature>
<proteinExistence type="predicted"/>
<evidence type="ECO:0000259" key="3">
    <source>
        <dbReference type="Pfam" id="PF21647"/>
    </source>
</evidence>
<sequence>MSILNPGVLVRLLEGMKGKEMACEDRKAALLQIRSIMPVLSEGELWPNGGFYVKVSDASHAMNVSLPQEQDDLILCNKLQLGQYVYADKMEPSDPVPVLKGVRPIPGRNLCSGAPNDLVPLENLVEIWAASDPESIKEIIDSTEEKPKQSVNTSRANVTRKNCGRAANGVSRKCGVGRTLSDPDGLLGWDKNSDSDSTISSCSETSTTKRRSWNGVDSTRTDISKSRILKHKLKSISISHDRCRRVSPVQSLHEGSSDRSNSKVINKNISVATKSIRTFKSRNSGTPKKGEVPLDPAALFSAVLNRTRTEDKILWSSLPSALMKLGKEVLEQRDAALLASVAALQEASAAERLLKCLGAYSELQSSNSEEEQPSVDKFFKLQDDMAHSRLVIQSLNNATPTRAAEIEPNSANSTREAFKLALDRKRNASLWIKAAMASDLVPLSMTARSGLPSIEATKAFKRSCVGSADSVPTRKHKNYEVMSGVTSENHKLEWSKGSPSSATADLANALQDEFRTLFLAYVERYLDGLKSQFSIESISNSQTIHVMRQIKRVSDWLDVMAKKEASYAKIGCRGSSELEDPEFEVYSRVRNKIYRILLMHIEKTALAWESTNTAAET</sequence>
<dbReference type="InterPro" id="IPR048297">
    <property type="entry name" value="DUF936_dom_pln"/>
</dbReference>
<feature type="region of interest" description="Disordered" evidence="1">
    <location>
        <begin position="189"/>
        <end position="218"/>
    </location>
</feature>
<evidence type="ECO:0000313" key="4">
    <source>
        <dbReference type="Proteomes" id="UP000827889"/>
    </source>
</evidence>
<protein>
    <submittedName>
        <fullName evidence="5">Uncharacterized protein LOC115735764</fullName>
    </submittedName>
</protein>
<evidence type="ECO:0000259" key="2">
    <source>
        <dbReference type="Pfam" id="PF06075"/>
    </source>
</evidence>
<gene>
    <name evidence="5" type="primary">LOC115735764</name>
</gene>
<feature type="domain" description="DUF6857" evidence="3">
    <location>
        <begin position="304"/>
        <end position="606"/>
    </location>
</feature>
<dbReference type="InterPro" id="IPR049172">
    <property type="entry name" value="DUF6857_pln"/>
</dbReference>
<organism evidence="4 5">
    <name type="scientific">Rhodamnia argentea</name>
    <dbReference type="NCBI Taxonomy" id="178133"/>
    <lineage>
        <taxon>Eukaryota</taxon>
        <taxon>Viridiplantae</taxon>
        <taxon>Streptophyta</taxon>
        <taxon>Embryophyta</taxon>
        <taxon>Tracheophyta</taxon>
        <taxon>Spermatophyta</taxon>
        <taxon>Magnoliopsida</taxon>
        <taxon>eudicotyledons</taxon>
        <taxon>Gunneridae</taxon>
        <taxon>Pentapetalae</taxon>
        <taxon>rosids</taxon>
        <taxon>malvids</taxon>
        <taxon>Myrtales</taxon>
        <taxon>Myrtaceae</taxon>
        <taxon>Myrtoideae</taxon>
        <taxon>Myrteae</taxon>
        <taxon>Australasian group</taxon>
        <taxon>Rhodamnia</taxon>
    </lineage>
</organism>
<dbReference type="Pfam" id="PF06075">
    <property type="entry name" value="DUF936"/>
    <property type="match status" value="1"/>
</dbReference>
<dbReference type="RefSeq" id="XP_030523020.1">
    <property type="nucleotide sequence ID" value="XM_030667160.2"/>
</dbReference>
<dbReference type="GeneID" id="115735764"/>
<keyword evidence="4" id="KW-1185">Reference proteome</keyword>
<evidence type="ECO:0000313" key="5">
    <source>
        <dbReference type="RefSeq" id="XP_030523020.1"/>
    </source>
</evidence>
<dbReference type="PANTHER" id="PTHR31928:SF12">
    <property type="entry name" value="DUF3741 DOMAIN-CONTAINING PROTEIN"/>
    <property type="match status" value="1"/>
</dbReference>
<evidence type="ECO:0000256" key="1">
    <source>
        <dbReference type="SAM" id="MobiDB-lite"/>
    </source>
</evidence>
<name>A0A8B8NKJ9_9MYRT</name>
<dbReference type="OrthoDB" id="773154at2759"/>
<dbReference type="Proteomes" id="UP000827889">
    <property type="component" value="Chromosome 11"/>
</dbReference>
<dbReference type="InterPro" id="IPR010341">
    <property type="entry name" value="DUF936_pln"/>
</dbReference>
<feature type="compositionally biased region" description="Low complexity" evidence="1">
    <location>
        <begin position="195"/>
        <end position="206"/>
    </location>
</feature>
<accession>A0A8B8NKJ9</accession>
<dbReference type="Pfam" id="PF21647">
    <property type="entry name" value="DUF6857"/>
    <property type="match status" value="1"/>
</dbReference>
<dbReference type="AlphaFoldDB" id="A0A8B8NKJ9"/>